<evidence type="ECO:0000256" key="12">
    <source>
        <dbReference type="RuleBase" id="RU000304"/>
    </source>
</evidence>
<evidence type="ECO:0000256" key="5">
    <source>
        <dbReference type="ARBA" id="ARBA00022840"/>
    </source>
</evidence>
<dbReference type="OrthoDB" id="345735at2759"/>
<organism evidence="15 16">
    <name type="scientific">Stylonychia lemnae</name>
    <name type="common">Ciliate</name>
    <dbReference type="NCBI Taxonomy" id="5949"/>
    <lineage>
        <taxon>Eukaryota</taxon>
        <taxon>Sar</taxon>
        <taxon>Alveolata</taxon>
        <taxon>Ciliophora</taxon>
        <taxon>Intramacronucleata</taxon>
        <taxon>Spirotrichea</taxon>
        <taxon>Stichotrichia</taxon>
        <taxon>Sporadotrichida</taxon>
        <taxon>Oxytrichidae</taxon>
        <taxon>Stylonychinae</taxon>
        <taxon>Stylonychia</taxon>
    </lineage>
</organism>
<gene>
    <name evidence="15" type="primary">Contig6419.g6867</name>
    <name evidence="15" type="ORF">STYLEM_19847</name>
</gene>
<comment type="catalytic activity">
    <reaction evidence="6 13">
        <text>L-threonyl-[protein] + ATP = O-phospho-L-threonyl-[protein] + ADP + H(+)</text>
        <dbReference type="Rhea" id="RHEA:46608"/>
        <dbReference type="Rhea" id="RHEA-COMP:11060"/>
        <dbReference type="Rhea" id="RHEA-COMP:11605"/>
        <dbReference type="ChEBI" id="CHEBI:15378"/>
        <dbReference type="ChEBI" id="CHEBI:30013"/>
        <dbReference type="ChEBI" id="CHEBI:30616"/>
        <dbReference type="ChEBI" id="CHEBI:61977"/>
        <dbReference type="ChEBI" id="CHEBI:456216"/>
        <dbReference type="EC" id="2.7.11.1"/>
    </reaction>
</comment>
<dbReference type="PANTHER" id="PTHR24350">
    <property type="entry name" value="SERINE/THREONINE-PROTEIN KINASE IAL-RELATED"/>
    <property type="match status" value="1"/>
</dbReference>
<dbReference type="EMBL" id="CCKQ01018718">
    <property type="protein sequence ID" value="CDW90701.1"/>
    <property type="molecule type" value="Genomic_DNA"/>
</dbReference>
<evidence type="ECO:0000256" key="8">
    <source>
        <dbReference type="PIRSR" id="PIRSR630616-1"/>
    </source>
</evidence>
<dbReference type="Gene3D" id="1.10.510.10">
    <property type="entry name" value="Transferase(Phosphotransferase) domain 1"/>
    <property type="match status" value="1"/>
</dbReference>
<dbReference type="InterPro" id="IPR011009">
    <property type="entry name" value="Kinase-like_dom_sf"/>
</dbReference>
<evidence type="ECO:0000259" key="14">
    <source>
        <dbReference type="PROSITE" id="PS50011"/>
    </source>
</evidence>
<keyword evidence="2 13" id="KW-0808">Transferase</keyword>
<dbReference type="PROSITE" id="PS00107">
    <property type="entry name" value="PROTEIN_KINASE_ATP"/>
    <property type="match status" value="1"/>
</dbReference>
<dbReference type="GO" id="GO:0004674">
    <property type="term" value="F:protein serine/threonine kinase activity"/>
    <property type="evidence" value="ECO:0007669"/>
    <property type="project" value="UniProtKB-KW"/>
</dbReference>
<comment type="similarity">
    <text evidence="13">Belongs to the protein kinase superfamily. Ser/Thr protein kinase family. Aurora subfamily.</text>
</comment>
<dbReference type="PIRSF" id="PIRSF000654">
    <property type="entry name" value="Integrin-linked_kinase"/>
    <property type="match status" value="1"/>
</dbReference>
<dbReference type="EC" id="2.7.11.1" evidence="13"/>
<dbReference type="PROSITE" id="PS50011">
    <property type="entry name" value="PROTEIN_KINASE_DOM"/>
    <property type="match status" value="1"/>
</dbReference>
<feature type="binding site" evidence="9 11">
    <location>
        <position position="71"/>
    </location>
    <ligand>
        <name>ATP</name>
        <dbReference type="ChEBI" id="CHEBI:30616"/>
    </ligand>
</feature>
<dbReference type="PROSITE" id="PS00108">
    <property type="entry name" value="PROTEIN_KINASE_ST"/>
    <property type="match status" value="1"/>
</dbReference>
<reference evidence="15 16" key="1">
    <citation type="submission" date="2014-06" db="EMBL/GenBank/DDBJ databases">
        <authorList>
            <person name="Swart Estienne"/>
        </authorList>
    </citation>
    <scope>NUCLEOTIDE SEQUENCE [LARGE SCALE GENOMIC DNA]</scope>
    <source>
        <strain evidence="15 16">130c</strain>
    </source>
</reference>
<comment type="catalytic activity">
    <reaction evidence="7 13">
        <text>L-seryl-[protein] + ATP = O-phospho-L-seryl-[protein] + ADP + H(+)</text>
        <dbReference type="Rhea" id="RHEA:17989"/>
        <dbReference type="Rhea" id="RHEA-COMP:9863"/>
        <dbReference type="Rhea" id="RHEA-COMP:11604"/>
        <dbReference type="ChEBI" id="CHEBI:15378"/>
        <dbReference type="ChEBI" id="CHEBI:29999"/>
        <dbReference type="ChEBI" id="CHEBI:30616"/>
        <dbReference type="ChEBI" id="CHEBI:83421"/>
        <dbReference type="ChEBI" id="CHEBI:456216"/>
        <dbReference type="EC" id="2.7.11.1"/>
    </reaction>
</comment>
<dbReference type="SMART" id="SM00220">
    <property type="entry name" value="S_TKc"/>
    <property type="match status" value="1"/>
</dbReference>
<keyword evidence="3 9" id="KW-0547">Nucleotide-binding</keyword>
<dbReference type="GO" id="GO:0005524">
    <property type="term" value="F:ATP binding"/>
    <property type="evidence" value="ECO:0007669"/>
    <property type="project" value="UniProtKB-UniRule"/>
</dbReference>
<evidence type="ECO:0000313" key="16">
    <source>
        <dbReference type="Proteomes" id="UP000039865"/>
    </source>
</evidence>
<dbReference type="FunFam" id="1.10.510.10:FF:000235">
    <property type="entry name" value="Serine/threonine-protein kinase ark1"/>
    <property type="match status" value="1"/>
</dbReference>
<evidence type="ECO:0000256" key="2">
    <source>
        <dbReference type="ARBA" id="ARBA00022679"/>
    </source>
</evidence>
<dbReference type="SUPFAM" id="SSF56112">
    <property type="entry name" value="Protein kinase-like (PK-like)"/>
    <property type="match status" value="1"/>
</dbReference>
<name>A0A078B8Y8_STYLE</name>
<evidence type="ECO:0000256" key="4">
    <source>
        <dbReference type="ARBA" id="ARBA00022777"/>
    </source>
</evidence>
<feature type="active site" description="Proton acceptor" evidence="8">
    <location>
        <position position="165"/>
    </location>
</feature>
<evidence type="ECO:0000256" key="9">
    <source>
        <dbReference type="PIRSR" id="PIRSR630616-2"/>
    </source>
</evidence>
<evidence type="ECO:0000256" key="6">
    <source>
        <dbReference type="ARBA" id="ARBA00047899"/>
    </source>
</evidence>
<evidence type="ECO:0000313" key="15">
    <source>
        <dbReference type="EMBL" id="CDW90701.1"/>
    </source>
</evidence>
<keyword evidence="1 12" id="KW-0723">Serine/threonine-protein kinase</keyword>
<dbReference type="CDD" id="cd14007">
    <property type="entry name" value="STKc_Aurora"/>
    <property type="match status" value="1"/>
</dbReference>
<dbReference type="FunCoup" id="A0A078B8Y8">
    <property type="interactions" value="60"/>
</dbReference>
<evidence type="ECO:0000256" key="3">
    <source>
        <dbReference type="ARBA" id="ARBA00022741"/>
    </source>
</evidence>
<evidence type="ECO:0000256" key="13">
    <source>
        <dbReference type="RuleBase" id="RU367134"/>
    </source>
</evidence>
<accession>A0A078B8Y8</accession>
<evidence type="ECO:0000256" key="10">
    <source>
        <dbReference type="PIRSR" id="PIRSR630616-3"/>
    </source>
</evidence>
<keyword evidence="16" id="KW-1185">Reference proteome</keyword>
<sequence>MISTASHGGAQTDSHLENYQMKQQNYQNQQTQRKEAWTIEDFKNVQSIGNGKFGKVFKALERNSNKQVAIKMVHKNLLEKFDFFTQMKKELEIQWRLRHPNIIRLFGYFYDDKSIYVVLEYAQYGNLYQKLKKEKFFKEDRAKNIIRQIVDALIYMQERNVIHRDIKPENILIMDIDKMHVKLCDYGWSTHTIDERRMTFCGTVDYVAPELIYQEPYDEKIDVWAVGILTYELLTGTAPFTGQNEKDTYQNITNLDLQANQIYEKISYEAKDFIGQILVNIPSKRMQLEDMLRHPWLNENSYFGDYN</sequence>
<evidence type="ECO:0000256" key="11">
    <source>
        <dbReference type="PROSITE-ProRule" id="PRU10141"/>
    </source>
</evidence>
<dbReference type="InterPro" id="IPR017441">
    <property type="entry name" value="Protein_kinase_ATP_BS"/>
</dbReference>
<dbReference type="Pfam" id="PF00069">
    <property type="entry name" value="Pkinase"/>
    <property type="match status" value="1"/>
</dbReference>
<dbReference type="InParanoid" id="A0A078B8Y8"/>
<feature type="binding site" evidence="9">
    <location>
        <begin position="169"/>
        <end position="170"/>
    </location>
    <ligand>
        <name>ATP</name>
        <dbReference type="ChEBI" id="CHEBI:30616"/>
    </ligand>
</feature>
<feature type="domain" description="Protein kinase" evidence="14">
    <location>
        <begin position="42"/>
        <end position="297"/>
    </location>
</feature>
<dbReference type="AlphaFoldDB" id="A0A078B8Y8"/>
<feature type="binding site" evidence="9">
    <location>
        <position position="185"/>
    </location>
    <ligand>
        <name>ATP</name>
        <dbReference type="ChEBI" id="CHEBI:30616"/>
    </ligand>
</feature>
<feature type="binding site" evidence="9">
    <location>
        <position position="52"/>
    </location>
    <ligand>
        <name>ATP</name>
        <dbReference type="ChEBI" id="CHEBI:30616"/>
    </ligand>
</feature>
<dbReference type="Proteomes" id="UP000039865">
    <property type="component" value="Unassembled WGS sequence"/>
</dbReference>
<keyword evidence="5 9" id="KW-0067">ATP-binding</keyword>
<evidence type="ECO:0000256" key="7">
    <source>
        <dbReference type="ARBA" id="ARBA00048679"/>
    </source>
</evidence>
<dbReference type="InterPro" id="IPR008271">
    <property type="entry name" value="Ser/Thr_kinase_AS"/>
</dbReference>
<feature type="cross-link" description="Glycyl lysine isopeptide (Lys-Gly) (interchain with G-Cter in SUMO2)" evidence="10">
    <location>
        <position position="167"/>
    </location>
</feature>
<proteinExistence type="inferred from homology"/>
<feature type="binding site" evidence="9">
    <location>
        <begin position="120"/>
        <end position="122"/>
    </location>
    <ligand>
        <name>ATP</name>
        <dbReference type="ChEBI" id="CHEBI:30616"/>
    </ligand>
</feature>
<keyword evidence="4 13" id="KW-0418">Kinase</keyword>
<dbReference type="InterPro" id="IPR030616">
    <property type="entry name" value="Aur-like"/>
</dbReference>
<evidence type="ECO:0000256" key="1">
    <source>
        <dbReference type="ARBA" id="ARBA00022527"/>
    </source>
</evidence>
<dbReference type="OMA" id="KNRPCIK"/>
<protein>
    <recommendedName>
        <fullName evidence="13">Aurora kinase</fullName>
        <ecNumber evidence="13">2.7.11.1</ecNumber>
    </recommendedName>
</protein>
<dbReference type="FunFam" id="3.30.200.20:FF:000042">
    <property type="entry name" value="Aurora kinase A"/>
    <property type="match status" value="1"/>
</dbReference>
<dbReference type="InterPro" id="IPR000719">
    <property type="entry name" value="Prot_kinase_dom"/>
</dbReference>